<evidence type="ECO:0000313" key="7">
    <source>
        <dbReference type="Proteomes" id="UP001239213"/>
    </source>
</evidence>
<evidence type="ECO:0000256" key="3">
    <source>
        <dbReference type="ARBA" id="ARBA00023326"/>
    </source>
</evidence>
<dbReference type="Pfam" id="PF14683">
    <property type="entry name" value="CBM-like"/>
    <property type="match status" value="1"/>
</dbReference>
<feature type="domain" description="Rhamnogalacturonan lyase" evidence="5">
    <location>
        <begin position="6"/>
        <end position="62"/>
    </location>
</feature>
<reference evidence="6" key="1">
    <citation type="submission" date="2016-11" db="EMBL/GenBank/DDBJ databases">
        <title>The genome sequence of Colletotrichum cuscutae.</title>
        <authorList>
            <person name="Baroncelli R."/>
        </authorList>
    </citation>
    <scope>NUCLEOTIDE SEQUENCE</scope>
    <source>
        <strain evidence="6">IMI 304802</strain>
    </source>
</reference>
<dbReference type="InterPro" id="IPR008979">
    <property type="entry name" value="Galactose-bd-like_sf"/>
</dbReference>
<evidence type="ECO:0000259" key="5">
    <source>
        <dbReference type="Pfam" id="PF14686"/>
    </source>
</evidence>
<evidence type="ECO:0000256" key="2">
    <source>
        <dbReference type="ARBA" id="ARBA00023277"/>
    </source>
</evidence>
<dbReference type="GO" id="GO:0016837">
    <property type="term" value="F:carbon-oxygen lyase activity, acting on polysaccharides"/>
    <property type="evidence" value="ECO:0007669"/>
    <property type="project" value="InterPro"/>
</dbReference>
<gene>
    <name evidence="6" type="ORF">CCUS01_03259</name>
</gene>
<keyword evidence="1" id="KW-0732">Signal</keyword>
<protein>
    <submittedName>
        <fullName evidence="6">Rhamnogalacturonase B</fullName>
    </submittedName>
</protein>
<dbReference type="InterPro" id="IPR029411">
    <property type="entry name" value="RG-lyase_III"/>
</dbReference>
<dbReference type="PANTHER" id="PTHR36574">
    <property type="entry name" value="RHAMNOGALACTURONATE LYASE-RELATED"/>
    <property type="match status" value="1"/>
</dbReference>
<dbReference type="Gene3D" id="2.60.120.260">
    <property type="entry name" value="Galactose-binding domain-like"/>
    <property type="match status" value="1"/>
</dbReference>
<proteinExistence type="predicted"/>
<comment type="caution">
    <text evidence="6">The sequence shown here is derived from an EMBL/GenBank/DDBJ whole genome shotgun (WGS) entry which is preliminary data.</text>
</comment>
<accession>A0AAI9Y9R7</accession>
<dbReference type="Proteomes" id="UP001239213">
    <property type="component" value="Unassembled WGS sequence"/>
</dbReference>
<keyword evidence="7" id="KW-1185">Reference proteome</keyword>
<dbReference type="AlphaFoldDB" id="A0AAI9Y9R7"/>
<dbReference type="SUPFAM" id="SSF49785">
    <property type="entry name" value="Galactose-binding domain-like"/>
    <property type="match status" value="1"/>
</dbReference>
<dbReference type="Pfam" id="PF14686">
    <property type="entry name" value="fn3_3"/>
    <property type="match status" value="1"/>
</dbReference>
<name>A0AAI9Y9R7_9PEZI</name>
<organism evidence="6 7">
    <name type="scientific">Colletotrichum cuscutae</name>
    <dbReference type="NCBI Taxonomy" id="1209917"/>
    <lineage>
        <taxon>Eukaryota</taxon>
        <taxon>Fungi</taxon>
        <taxon>Dikarya</taxon>
        <taxon>Ascomycota</taxon>
        <taxon>Pezizomycotina</taxon>
        <taxon>Sordariomycetes</taxon>
        <taxon>Hypocreomycetidae</taxon>
        <taxon>Glomerellales</taxon>
        <taxon>Glomerellaceae</taxon>
        <taxon>Colletotrichum</taxon>
        <taxon>Colletotrichum acutatum species complex</taxon>
    </lineage>
</organism>
<keyword evidence="2" id="KW-0119">Carbohydrate metabolism</keyword>
<sequence>MKGSTEAVVHWFNQDAQYWTKANRGKFTSPLMKSGTYTTRLYRNKFPVANTSVTITAGGKATQDIVATDSEPSVIWRIGEFDGQPSELKNGDKIQRLHPSDSRMASWGGEFTVSSSQTKDFPMALFSKIGGNATVNFDLAPDQLDGVVLRIGTTLSFKGGRPSVKIIEWEGADPGAPTLIDSRGVTRGAYRGFAELYSWEVPASELKTGQNTLVIEVIGKGDADFLSANYIIDAVELQVGASSEPHLRYSHTAPA</sequence>
<dbReference type="InterPro" id="IPR016590">
    <property type="entry name" value="Rhamnogalacturonase_B"/>
</dbReference>
<evidence type="ECO:0000313" key="6">
    <source>
        <dbReference type="EMBL" id="KAK1491473.1"/>
    </source>
</evidence>
<dbReference type="Gene3D" id="2.60.40.1120">
    <property type="entry name" value="Carboxypeptidase-like, regulatory domain"/>
    <property type="match status" value="1"/>
</dbReference>
<feature type="domain" description="Rhamnogalacturonan lyase" evidence="4">
    <location>
        <begin position="75"/>
        <end position="237"/>
    </location>
</feature>
<evidence type="ECO:0000259" key="4">
    <source>
        <dbReference type="Pfam" id="PF14683"/>
    </source>
</evidence>
<dbReference type="InterPro" id="IPR013784">
    <property type="entry name" value="Carb-bd-like_fold"/>
</dbReference>
<dbReference type="PANTHER" id="PTHR36574:SF1">
    <property type="entry name" value="RHAMNOGALACTURONATE LYASE-RELATED"/>
    <property type="match status" value="1"/>
</dbReference>
<dbReference type="CDD" id="cd10317">
    <property type="entry name" value="RGL4_C"/>
    <property type="match status" value="1"/>
</dbReference>
<evidence type="ECO:0000256" key="1">
    <source>
        <dbReference type="ARBA" id="ARBA00022729"/>
    </source>
</evidence>
<dbReference type="GO" id="GO:0030246">
    <property type="term" value="F:carbohydrate binding"/>
    <property type="evidence" value="ECO:0007669"/>
    <property type="project" value="InterPro"/>
</dbReference>
<keyword evidence="3" id="KW-0624">Polysaccharide degradation</keyword>
<dbReference type="EMBL" id="MPDP01000035">
    <property type="protein sequence ID" value="KAK1491473.1"/>
    <property type="molecule type" value="Genomic_DNA"/>
</dbReference>
<dbReference type="InterPro" id="IPR029413">
    <property type="entry name" value="RG-lyase_II"/>
</dbReference>
<dbReference type="SUPFAM" id="SSF49452">
    <property type="entry name" value="Starch-binding domain-like"/>
    <property type="match status" value="1"/>
</dbReference>
<dbReference type="GO" id="GO:0045490">
    <property type="term" value="P:pectin catabolic process"/>
    <property type="evidence" value="ECO:0007669"/>
    <property type="project" value="TreeGrafter"/>
</dbReference>